<organism evidence="3 4">
    <name type="scientific">Shewanella morhuae</name>
    <dbReference type="NCBI Taxonomy" id="365591"/>
    <lineage>
        <taxon>Bacteria</taxon>
        <taxon>Pseudomonadati</taxon>
        <taxon>Pseudomonadota</taxon>
        <taxon>Gammaproteobacteria</taxon>
        <taxon>Alteromonadales</taxon>
        <taxon>Shewanellaceae</taxon>
        <taxon>Shewanella</taxon>
    </lineage>
</organism>
<feature type="domain" description="Putative DNA-binding" evidence="1">
    <location>
        <begin position="6"/>
        <end position="90"/>
    </location>
</feature>
<name>A0A379ZNM4_9GAMM</name>
<dbReference type="AlphaFoldDB" id="A0A379ZNM4"/>
<dbReference type="Proteomes" id="UP000255061">
    <property type="component" value="Unassembled WGS sequence"/>
</dbReference>
<evidence type="ECO:0000259" key="2">
    <source>
        <dbReference type="Pfam" id="PF22106"/>
    </source>
</evidence>
<evidence type="ECO:0000259" key="1">
    <source>
        <dbReference type="Pfam" id="PF09836"/>
    </source>
</evidence>
<accession>A0A379ZNM4</accession>
<dbReference type="Gene3D" id="1.10.150.690">
    <property type="entry name" value="DUF2063"/>
    <property type="match status" value="1"/>
</dbReference>
<dbReference type="Pfam" id="PF22106">
    <property type="entry name" value="NGO1945_C"/>
    <property type="match status" value="1"/>
</dbReference>
<feature type="domain" description="NGO1945-like C-terminal" evidence="2">
    <location>
        <begin position="142"/>
        <end position="238"/>
    </location>
</feature>
<gene>
    <name evidence="3" type="ORF">NCTC10736_00791</name>
</gene>
<evidence type="ECO:0000313" key="3">
    <source>
        <dbReference type="EMBL" id="SUI64834.1"/>
    </source>
</evidence>
<dbReference type="RefSeq" id="WP_115405499.1">
    <property type="nucleotide sequence ID" value="NZ_UGYV01000001.1"/>
</dbReference>
<dbReference type="Pfam" id="PF09836">
    <property type="entry name" value="DUF2063"/>
    <property type="match status" value="1"/>
</dbReference>
<proteinExistence type="predicted"/>
<dbReference type="InterPro" id="IPR054098">
    <property type="entry name" value="NGO1945-like_C"/>
</dbReference>
<dbReference type="EMBL" id="UGYV01000001">
    <property type="protein sequence ID" value="SUI64834.1"/>
    <property type="molecule type" value="Genomic_DNA"/>
</dbReference>
<sequence>MDFKLVQQSFIDYIRDPSLPLPVNTDVRHMQVYRELFFNNVTGFVSNGFPVLKSLYSDEDWQALVQRFFSQHDCKSPIFIDIAGEFLNFLQQQYQLTDNDPVFMLELAHYEWLELVVAVAQSRDDEYLLSPEQLSLHTLCLSQTARVAQYHFEVQHIRQDYRPQRRLDTPVFFCLYQDADAEVCFLQLAPLSAQVMALLTSQSNVTLTQIINWLTNIYPQIEPQMIEQGCIQLLEQLVSKGIVLGRRS</sequence>
<protein>
    <submittedName>
        <fullName evidence="3">Uncharacterized protein conserved in bacteria</fullName>
    </submittedName>
</protein>
<dbReference type="Gene3D" id="3.90.930.50">
    <property type="match status" value="1"/>
</dbReference>
<dbReference type="InterPro" id="IPR044922">
    <property type="entry name" value="DUF2063_N_sf"/>
</dbReference>
<evidence type="ECO:0000313" key="4">
    <source>
        <dbReference type="Proteomes" id="UP000255061"/>
    </source>
</evidence>
<dbReference type="InterPro" id="IPR018640">
    <property type="entry name" value="DUF2063"/>
</dbReference>
<reference evidence="3 4" key="1">
    <citation type="submission" date="2018-06" db="EMBL/GenBank/DDBJ databases">
        <authorList>
            <consortium name="Pathogen Informatics"/>
            <person name="Doyle S."/>
        </authorList>
    </citation>
    <scope>NUCLEOTIDE SEQUENCE [LARGE SCALE GENOMIC DNA]</scope>
    <source>
        <strain evidence="3 4">NCTC10736</strain>
    </source>
</reference>